<accession>A0A1V4KFD5</accession>
<dbReference type="AlphaFoldDB" id="A0A1V4KFD5"/>
<organism evidence="1 2">
    <name type="scientific">Patagioenas fasciata monilis</name>
    <dbReference type="NCBI Taxonomy" id="372326"/>
    <lineage>
        <taxon>Eukaryota</taxon>
        <taxon>Metazoa</taxon>
        <taxon>Chordata</taxon>
        <taxon>Craniata</taxon>
        <taxon>Vertebrata</taxon>
        <taxon>Euteleostomi</taxon>
        <taxon>Archelosauria</taxon>
        <taxon>Archosauria</taxon>
        <taxon>Dinosauria</taxon>
        <taxon>Saurischia</taxon>
        <taxon>Theropoda</taxon>
        <taxon>Coelurosauria</taxon>
        <taxon>Aves</taxon>
        <taxon>Neognathae</taxon>
        <taxon>Neoaves</taxon>
        <taxon>Columbimorphae</taxon>
        <taxon>Columbiformes</taxon>
        <taxon>Columbidae</taxon>
        <taxon>Patagioenas</taxon>
    </lineage>
</organism>
<name>A0A1V4KFD5_PATFA</name>
<evidence type="ECO:0000313" key="2">
    <source>
        <dbReference type="Proteomes" id="UP000190648"/>
    </source>
</evidence>
<protein>
    <submittedName>
        <fullName evidence="1">Uncharacterized protein</fullName>
    </submittedName>
</protein>
<keyword evidence="2" id="KW-1185">Reference proteome</keyword>
<comment type="caution">
    <text evidence="1">The sequence shown here is derived from an EMBL/GenBank/DDBJ whole genome shotgun (WGS) entry which is preliminary data.</text>
</comment>
<gene>
    <name evidence="1" type="ORF">AV530_010554</name>
</gene>
<proteinExistence type="predicted"/>
<dbReference type="Proteomes" id="UP000190648">
    <property type="component" value="Unassembled WGS sequence"/>
</dbReference>
<reference evidence="1 2" key="1">
    <citation type="submission" date="2016-02" db="EMBL/GenBank/DDBJ databases">
        <title>Band-tailed pigeon sequencing and assembly.</title>
        <authorList>
            <person name="Soares A.E."/>
            <person name="Novak B.J."/>
            <person name="Rice E.S."/>
            <person name="O'Connell B."/>
            <person name="Chang D."/>
            <person name="Weber S."/>
            <person name="Shapiro B."/>
        </authorList>
    </citation>
    <scope>NUCLEOTIDE SEQUENCE [LARGE SCALE GENOMIC DNA]</scope>
    <source>
        <strain evidence="1">BTP2013</strain>
        <tissue evidence="1">Blood</tissue>
    </source>
</reference>
<sequence length="81" mass="9251">MTCSVACKPLKQGNYYLSQQLIEYSREECPTSFMCTTDSLSEEEGVGRLMNNAKGGEQLFSNKTFLAVPFNHLLYHLTWYS</sequence>
<evidence type="ECO:0000313" key="1">
    <source>
        <dbReference type="EMBL" id="OPJ83152.1"/>
    </source>
</evidence>
<dbReference type="EMBL" id="LSYS01003385">
    <property type="protein sequence ID" value="OPJ83152.1"/>
    <property type="molecule type" value="Genomic_DNA"/>
</dbReference>